<sequence>MDGSLLYPNGTGKSAMCRWTATMGLTVYLRDSDKAGLLVRMCMALPLLPAERIRDAFQEIRNYAQAARDETLYPTMEPFLDYVLQTWIDDIGPEHISVYRRRRRTNNDQESYHKTLVDTLGSPHGNPWVWMDKFREHEQRHRVRHLQASRGNGPGRPRRKQYVLLDRRVENATRRLERGAISSVEFLKICSYLCKTTYNRVALRKKRALRAGEAGELLPEVAHAIPEEEMGPPPPLPAGVVDALDVLEPVPDSSEEEEDDREEELYNPFNGDRAAAQGARGRGRGRAAARRRERAIAANEARGRGRGGQAAQARGQARARGRGRGRRARGRGARGRGGQAAPAPAAPARGRDQAPRARAGAAPARGRDQAPRARAAAARGGGGPAQREGAVLRARRVVGEFAEPPDQPPVQPAPLEQPIARARRAPRDWDDPVFVLEEDAFIEGLRSRTPSPARAVRILVPAAPAAAPAAAPVAPVAPAAPGEPGPGHFQCLDCREWRANWALSPCGHVAWCEECNARALARNSPCPMGCDITSRLRLYY</sequence>
<proteinExistence type="predicted"/>
<dbReference type="Pfam" id="PF13920">
    <property type="entry name" value="zf-C3HC4_3"/>
    <property type="match status" value="1"/>
</dbReference>
<dbReference type="AlphaFoldDB" id="A0A9C6X8B8"/>
<dbReference type="Proteomes" id="UP000504606">
    <property type="component" value="Unplaced"/>
</dbReference>
<accession>A0A9C6X8B8</accession>
<dbReference type="RefSeq" id="XP_052130927.1">
    <property type="nucleotide sequence ID" value="XM_052274967.1"/>
</dbReference>
<organism evidence="2 3">
    <name type="scientific">Frankliniella occidentalis</name>
    <name type="common">Western flower thrips</name>
    <name type="synonym">Euthrips occidentalis</name>
    <dbReference type="NCBI Taxonomy" id="133901"/>
    <lineage>
        <taxon>Eukaryota</taxon>
        <taxon>Metazoa</taxon>
        <taxon>Ecdysozoa</taxon>
        <taxon>Arthropoda</taxon>
        <taxon>Hexapoda</taxon>
        <taxon>Insecta</taxon>
        <taxon>Pterygota</taxon>
        <taxon>Neoptera</taxon>
        <taxon>Paraneoptera</taxon>
        <taxon>Thysanoptera</taxon>
        <taxon>Terebrantia</taxon>
        <taxon>Thripoidea</taxon>
        <taxon>Thripidae</taxon>
        <taxon>Frankliniella</taxon>
    </lineage>
</organism>
<dbReference type="OrthoDB" id="8047332at2759"/>
<feature type="compositionally biased region" description="Basic residues" evidence="1">
    <location>
        <begin position="281"/>
        <end position="293"/>
    </location>
</feature>
<gene>
    <name evidence="3" type="primary">LOC113210425</name>
</gene>
<evidence type="ECO:0000313" key="3">
    <source>
        <dbReference type="RefSeq" id="XP_052130927.1"/>
    </source>
</evidence>
<protein>
    <submittedName>
        <fullName evidence="3">Translation initiation factor IF-2-like</fullName>
    </submittedName>
</protein>
<feature type="compositionally biased region" description="Acidic residues" evidence="1">
    <location>
        <begin position="253"/>
        <end position="265"/>
    </location>
</feature>
<dbReference type="GeneID" id="113210425"/>
<feature type="compositionally biased region" description="Low complexity" evidence="1">
    <location>
        <begin position="339"/>
        <end position="348"/>
    </location>
</feature>
<keyword evidence="2" id="KW-1185">Reference proteome</keyword>
<evidence type="ECO:0000313" key="2">
    <source>
        <dbReference type="Proteomes" id="UP000504606"/>
    </source>
</evidence>
<evidence type="ECO:0000256" key="1">
    <source>
        <dbReference type="SAM" id="MobiDB-lite"/>
    </source>
</evidence>
<name>A0A9C6X8B8_FRAOC</name>
<feature type="compositionally biased region" description="Basic residues" evidence="1">
    <location>
        <begin position="317"/>
        <end position="334"/>
    </location>
</feature>
<reference evidence="3" key="1">
    <citation type="submission" date="2025-08" db="UniProtKB">
        <authorList>
            <consortium name="RefSeq"/>
        </authorList>
    </citation>
    <scope>IDENTIFICATION</scope>
    <source>
        <tissue evidence="3">Whole organism</tissue>
    </source>
</reference>
<dbReference type="KEGG" id="foc:113210425"/>
<feature type="region of interest" description="Disordered" evidence="1">
    <location>
        <begin position="251"/>
        <end position="388"/>
    </location>
</feature>
<dbReference type="InterPro" id="IPR013083">
    <property type="entry name" value="Znf_RING/FYVE/PHD"/>
</dbReference>
<dbReference type="Gene3D" id="3.30.40.10">
    <property type="entry name" value="Zinc/RING finger domain, C3HC4 (zinc finger)"/>
    <property type="match status" value="1"/>
</dbReference>